<dbReference type="Proteomes" id="UP000298324">
    <property type="component" value="Unassembled WGS sequence"/>
</dbReference>
<sequence length="307" mass="34200">MSYRKSPRITNLWSKVADGEKSEWLSKLFIESTKPFDYSLVRVDDKVIMLRCTGAILNMPEGKISINDGLVREVWLKQENSDSTSVELFLDQPAEVKLAALEVFPFRLEITLDRFYLTKLFSGKTIIIDPAHGGKDTGGRGPVSLMEKDVVMPIAANLQKIFKRAGAKAVLTRSGDENISTKERLEKARLERADIYISLHTHACADGRVSGSATKYPAGSIDSKILATYVQEELVKKIKVADRGVAEEREPVLPLDLPAVMVEVVTITNIVEEVFLRGLTIQKRAAEGIFNGIRNYFAVRQSDLKVS</sequence>
<dbReference type="GO" id="GO:0030288">
    <property type="term" value="C:outer membrane-bounded periplasmic space"/>
    <property type="evidence" value="ECO:0007669"/>
    <property type="project" value="TreeGrafter"/>
</dbReference>
<comment type="caution">
    <text evidence="3">The sequence shown here is derived from an EMBL/GenBank/DDBJ whole genome shotgun (WGS) entry which is preliminary data.</text>
</comment>
<dbReference type="RefSeq" id="WP_190259317.1">
    <property type="nucleotide sequence ID" value="NZ_QFGA01000003.1"/>
</dbReference>
<dbReference type="PANTHER" id="PTHR30404:SF0">
    <property type="entry name" value="N-ACETYLMURAMOYL-L-ALANINE AMIDASE AMIC"/>
    <property type="match status" value="1"/>
</dbReference>
<evidence type="ECO:0000313" key="3">
    <source>
        <dbReference type="EMBL" id="TEB05072.1"/>
    </source>
</evidence>
<reference evidence="3 4" key="1">
    <citation type="journal article" date="2018" name="Environ. Microbiol.">
        <title>Novel energy conservation strategies and behaviour of Pelotomaculum schinkii driving syntrophic propionate catabolism.</title>
        <authorList>
            <person name="Hidalgo-Ahumada C.A.P."/>
            <person name="Nobu M.K."/>
            <person name="Narihiro T."/>
            <person name="Tamaki H."/>
            <person name="Liu W.T."/>
            <person name="Kamagata Y."/>
            <person name="Stams A.J.M."/>
            <person name="Imachi H."/>
            <person name="Sousa D.Z."/>
        </authorList>
    </citation>
    <scope>NUCLEOTIDE SEQUENCE [LARGE SCALE GENOMIC DNA]</scope>
    <source>
        <strain evidence="3 4">HH</strain>
    </source>
</reference>
<dbReference type="AlphaFoldDB" id="A0A4Y7R8G8"/>
<dbReference type="InterPro" id="IPR050695">
    <property type="entry name" value="N-acetylmuramoyl_amidase_3"/>
</dbReference>
<dbReference type="SUPFAM" id="SSF53187">
    <property type="entry name" value="Zn-dependent exopeptidases"/>
    <property type="match status" value="1"/>
</dbReference>
<evidence type="ECO:0000313" key="4">
    <source>
        <dbReference type="Proteomes" id="UP000298324"/>
    </source>
</evidence>
<dbReference type="Pfam" id="PF01520">
    <property type="entry name" value="Amidase_3"/>
    <property type="match status" value="1"/>
</dbReference>
<dbReference type="EC" id="3.5.1.28" evidence="3"/>
<dbReference type="GO" id="GO:0009253">
    <property type="term" value="P:peptidoglycan catabolic process"/>
    <property type="evidence" value="ECO:0007669"/>
    <property type="project" value="InterPro"/>
</dbReference>
<evidence type="ECO:0000256" key="1">
    <source>
        <dbReference type="ARBA" id="ARBA00022801"/>
    </source>
</evidence>
<accession>A0A4Y7R8G8</accession>
<name>A0A4Y7R8G8_9FIRM</name>
<protein>
    <submittedName>
        <fullName evidence="3">N-acetylmuramoyl-L-alanine amidase LytC</fullName>
        <ecNumber evidence="3">3.5.1.28</ecNumber>
    </submittedName>
</protein>
<dbReference type="Gene3D" id="3.40.630.40">
    <property type="entry name" value="Zn-dependent exopeptidases"/>
    <property type="match status" value="1"/>
</dbReference>
<dbReference type="SMART" id="SM00646">
    <property type="entry name" value="Ami_3"/>
    <property type="match status" value="1"/>
</dbReference>
<proteinExistence type="predicted"/>
<keyword evidence="1 3" id="KW-0378">Hydrolase</keyword>
<dbReference type="PANTHER" id="PTHR30404">
    <property type="entry name" value="N-ACETYLMURAMOYL-L-ALANINE AMIDASE"/>
    <property type="match status" value="1"/>
</dbReference>
<feature type="domain" description="MurNAc-LAA" evidence="2">
    <location>
        <begin position="185"/>
        <end position="294"/>
    </location>
</feature>
<organism evidence="3 4">
    <name type="scientific">Pelotomaculum schinkii</name>
    <dbReference type="NCBI Taxonomy" id="78350"/>
    <lineage>
        <taxon>Bacteria</taxon>
        <taxon>Bacillati</taxon>
        <taxon>Bacillota</taxon>
        <taxon>Clostridia</taxon>
        <taxon>Eubacteriales</taxon>
        <taxon>Desulfotomaculaceae</taxon>
        <taxon>Pelotomaculum</taxon>
    </lineage>
</organism>
<keyword evidence="4" id="KW-1185">Reference proteome</keyword>
<dbReference type="InterPro" id="IPR002508">
    <property type="entry name" value="MurNAc-LAA_cat"/>
</dbReference>
<dbReference type="EMBL" id="QFGA01000003">
    <property type="protein sequence ID" value="TEB05072.1"/>
    <property type="molecule type" value="Genomic_DNA"/>
</dbReference>
<gene>
    <name evidence="3" type="primary">lytC_2</name>
    <name evidence="3" type="ORF">Psch_03835</name>
</gene>
<dbReference type="GO" id="GO:0008745">
    <property type="term" value="F:N-acetylmuramoyl-L-alanine amidase activity"/>
    <property type="evidence" value="ECO:0007669"/>
    <property type="project" value="UniProtKB-EC"/>
</dbReference>
<dbReference type="CDD" id="cd02696">
    <property type="entry name" value="MurNAc-LAA"/>
    <property type="match status" value="1"/>
</dbReference>
<evidence type="ECO:0000259" key="2">
    <source>
        <dbReference type="SMART" id="SM00646"/>
    </source>
</evidence>